<dbReference type="Proteomes" id="UP000740883">
    <property type="component" value="Unassembled WGS sequence"/>
</dbReference>
<protein>
    <submittedName>
        <fullName evidence="6">Pre-mRNA-splicing factor ATP-dependent RNA helicase mog-4</fullName>
    </submittedName>
</protein>
<keyword evidence="4" id="KW-0067">ATP-binding</keyword>
<dbReference type="SUPFAM" id="SSF52540">
    <property type="entry name" value="P-loop containing nucleoside triphosphate hydrolases"/>
    <property type="match status" value="1"/>
</dbReference>
<evidence type="ECO:0000256" key="4">
    <source>
        <dbReference type="ARBA" id="ARBA00022840"/>
    </source>
</evidence>
<dbReference type="GO" id="GO:0016787">
    <property type="term" value="F:hydrolase activity"/>
    <property type="evidence" value="ECO:0007669"/>
    <property type="project" value="UniProtKB-KW"/>
</dbReference>
<accession>A0A9P6H0V4</accession>
<dbReference type="PANTHER" id="PTHR18934:SF99">
    <property type="entry name" value="ATP-DEPENDENT RNA HELICASE DHX37-RELATED"/>
    <property type="match status" value="1"/>
</dbReference>
<dbReference type="InterPro" id="IPR011709">
    <property type="entry name" value="DEAD-box_helicase_OB_fold"/>
</dbReference>
<dbReference type="PROSITE" id="PS51194">
    <property type="entry name" value="HELICASE_CTER"/>
    <property type="match status" value="1"/>
</dbReference>
<keyword evidence="7" id="KW-1185">Reference proteome</keyword>
<dbReference type="InterPro" id="IPR007502">
    <property type="entry name" value="Helicase-assoc_dom"/>
</dbReference>
<dbReference type="GO" id="GO:0003723">
    <property type="term" value="F:RNA binding"/>
    <property type="evidence" value="ECO:0007669"/>
    <property type="project" value="TreeGrafter"/>
</dbReference>
<evidence type="ECO:0000256" key="2">
    <source>
        <dbReference type="ARBA" id="ARBA00022801"/>
    </source>
</evidence>
<dbReference type="Gene3D" id="3.40.50.300">
    <property type="entry name" value="P-loop containing nucleotide triphosphate hydrolases"/>
    <property type="match status" value="1"/>
</dbReference>
<dbReference type="CDD" id="cd18791">
    <property type="entry name" value="SF2_C_RHA"/>
    <property type="match status" value="1"/>
</dbReference>
<dbReference type="Pfam" id="PF21010">
    <property type="entry name" value="HA2_C"/>
    <property type="match status" value="1"/>
</dbReference>
<dbReference type="InterPro" id="IPR001650">
    <property type="entry name" value="Helicase_C-like"/>
</dbReference>
<evidence type="ECO:0000256" key="3">
    <source>
        <dbReference type="ARBA" id="ARBA00022806"/>
    </source>
</evidence>
<dbReference type="Pfam" id="PF07717">
    <property type="entry name" value="OB_NTP_bind"/>
    <property type="match status" value="1"/>
</dbReference>
<reference evidence="6 7" key="1">
    <citation type="journal article" date="2020" name="Genome Biol. Evol.">
        <title>Comparative genomics of strictly vertically transmitted, feminizing microsporidia endosymbionts of amphipod crustaceans.</title>
        <authorList>
            <person name="Cormier A."/>
            <person name="Chebbi M.A."/>
            <person name="Giraud I."/>
            <person name="Wattier R."/>
            <person name="Teixeira M."/>
            <person name="Gilbert C."/>
            <person name="Rigaud T."/>
            <person name="Cordaux R."/>
        </authorList>
    </citation>
    <scope>NUCLEOTIDE SEQUENCE [LARGE SCALE GENOMIC DNA]</scope>
    <source>
        <strain evidence="6 7">Ou3-Ou53</strain>
    </source>
</reference>
<dbReference type="GO" id="GO:0004386">
    <property type="term" value="F:helicase activity"/>
    <property type="evidence" value="ECO:0007669"/>
    <property type="project" value="UniProtKB-KW"/>
</dbReference>
<dbReference type="PANTHER" id="PTHR18934">
    <property type="entry name" value="ATP-DEPENDENT RNA HELICASE"/>
    <property type="match status" value="1"/>
</dbReference>
<dbReference type="GO" id="GO:0005524">
    <property type="term" value="F:ATP binding"/>
    <property type="evidence" value="ECO:0007669"/>
    <property type="project" value="UniProtKB-KW"/>
</dbReference>
<name>A0A9P6H0V4_9MICR</name>
<keyword evidence="2" id="KW-0378">Hydrolase</keyword>
<dbReference type="SMART" id="SM00847">
    <property type="entry name" value="HA2"/>
    <property type="match status" value="1"/>
</dbReference>
<organism evidence="6 7">
    <name type="scientific">Nosema granulosis</name>
    <dbReference type="NCBI Taxonomy" id="83296"/>
    <lineage>
        <taxon>Eukaryota</taxon>
        <taxon>Fungi</taxon>
        <taxon>Fungi incertae sedis</taxon>
        <taxon>Microsporidia</taxon>
        <taxon>Nosematidae</taxon>
        <taxon>Nosema</taxon>
    </lineage>
</organism>
<feature type="domain" description="Helicase C-terminal" evidence="5">
    <location>
        <begin position="1"/>
        <end position="118"/>
    </location>
</feature>
<dbReference type="AlphaFoldDB" id="A0A9P6H0V4"/>
<keyword evidence="1" id="KW-0547">Nucleotide-binding</keyword>
<proteinExistence type="predicted"/>
<evidence type="ECO:0000256" key="1">
    <source>
        <dbReference type="ARBA" id="ARBA00022741"/>
    </source>
</evidence>
<evidence type="ECO:0000313" key="7">
    <source>
        <dbReference type="Proteomes" id="UP000740883"/>
    </source>
</evidence>
<keyword evidence="3 6" id="KW-0347">Helicase</keyword>
<dbReference type="Pfam" id="PF00271">
    <property type="entry name" value="Helicase_C"/>
    <property type="match status" value="1"/>
</dbReference>
<dbReference type="OrthoDB" id="10253254at2759"/>
<gene>
    <name evidence="6" type="primary">mog-4</name>
    <name evidence="6" type="ORF">NGRA_1620</name>
</gene>
<evidence type="ECO:0000313" key="6">
    <source>
        <dbReference type="EMBL" id="KAF9762973.1"/>
    </source>
</evidence>
<dbReference type="InterPro" id="IPR027417">
    <property type="entry name" value="P-loop_NTPase"/>
</dbReference>
<sequence length="379" mass="43885">MAPRDQELIFRKFDKRKIVLSTNICETSITIENIVYVVDCGRVKTKRYSESLGMEILDVVSISKAQAKQRSGRAGRTQPGSVFRIFTRKEYEDMPENPLPEILSCNLNDAVLILKSLGISNLKNFEMIDKPNIESVNNSLEYLFITRAIDVNGDITNLGKSISNIPLDANLSISLMASIDYGCFDEVSTIVSMLSIDQVFIDVSKTSYAYKKYLQKRESFKTPTSDFMMLLDIFCLWEKASFDIKFLKTNFLSVRNMWQAKKIRDQLRKQFCDKKSSNRENVLLAFCAGFYQNTAKLTDGIYKTLFNLTDCFVHYTSCLYKKYAKFILYFSITKTRREYLRYCNEITTDMLCSVLNRPIQSTKYPKKKFIPGKYKKKLK</sequence>
<evidence type="ECO:0000259" key="5">
    <source>
        <dbReference type="PROSITE" id="PS51194"/>
    </source>
</evidence>
<dbReference type="Gene3D" id="1.20.120.1080">
    <property type="match status" value="1"/>
</dbReference>
<comment type="caution">
    <text evidence="6">The sequence shown here is derived from an EMBL/GenBank/DDBJ whole genome shotgun (WGS) entry which is preliminary data.</text>
</comment>
<dbReference type="EMBL" id="SBJO01000115">
    <property type="protein sequence ID" value="KAF9762973.1"/>
    <property type="molecule type" value="Genomic_DNA"/>
</dbReference>